<protein>
    <submittedName>
        <fullName evidence="1">Unannotated protein</fullName>
    </submittedName>
</protein>
<gene>
    <name evidence="1" type="ORF">UFOPK3773_01782</name>
</gene>
<name>A0A6J7KSU6_9ZZZZ</name>
<evidence type="ECO:0000313" key="1">
    <source>
        <dbReference type="EMBL" id="CAB4957512.1"/>
    </source>
</evidence>
<dbReference type="EMBL" id="CAFBNF010000241">
    <property type="protein sequence ID" value="CAB4957512.1"/>
    <property type="molecule type" value="Genomic_DNA"/>
</dbReference>
<sequence length="102" mass="11223">MTFPPGYPPNPTSSSLTLACVWGQVPGTLSLSMDNPAVNFTVWWVNFESRVQSIKSVTANMKNYSVPSGGTALYVGQDFTKPSTFYVTWTDQSSYYDTVTCT</sequence>
<reference evidence="1" key="1">
    <citation type="submission" date="2020-05" db="EMBL/GenBank/DDBJ databases">
        <authorList>
            <person name="Chiriac C."/>
            <person name="Salcher M."/>
            <person name="Ghai R."/>
            <person name="Kavagutti S V."/>
        </authorList>
    </citation>
    <scope>NUCLEOTIDE SEQUENCE</scope>
</reference>
<dbReference type="AlphaFoldDB" id="A0A6J7KSU6"/>
<proteinExistence type="predicted"/>
<organism evidence="1">
    <name type="scientific">freshwater metagenome</name>
    <dbReference type="NCBI Taxonomy" id="449393"/>
    <lineage>
        <taxon>unclassified sequences</taxon>
        <taxon>metagenomes</taxon>
        <taxon>ecological metagenomes</taxon>
    </lineage>
</organism>
<accession>A0A6J7KSU6</accession>